<dbReference type="UniPathway" id="UPA00606"/>
<gene>
    <name evidence="10" type="ORF">Pmar_PMAR000196</name>
</gene>
<dbReference type="SUPFAM" id="SSF51556">
    <property type="entry name" value="Metallo-dependent hydrolases"/>
    <property type="match status" value="1"/>
</dbReference>
<organism evidence="11">
    <name type="scientific">Perkinsus marinus (strain ATCC 50983 / TXsc)</name>
    <dbReference type="NCBI Taxonomy" id="423536"/>
    <lineage>
        <taxon>Eukaryota</taxon>
        <taxon>Sar</taxon>
        <taxon>Alveolata</taxon>
        <taxon>Perkinsozoa</taxon>
        <taxon>Perkinsea</taxon>
        <taxon>Perkinsida</taxon>
        <taxon>Perkinsidae</taxon>
        <taxon>Perkinsus</taxon>
    </lineage>
</organism>
<proteinExistence type="inferred from homology"/>
<dbReference type="GeneID" id="9039369"/>
<keyword evidence="8" id="KW-0862">Zinc</keyword>
<evidence type="ECO:0000313" key="11">
    <source>
        <dbReference type="Proteomes" id="UP000007800"/>
    </source>
</evidence>
<dbReference type="RefSeq" id="XP_002787337.1">
    <property type="nucleotide sequence ID" value="XM_002787291.1"/>
</dbReference>
<dbReference type="GO" id="GO:0006166">
    <property type="term" value="P:purine ribonucleoside salvage"/>
    <property type="evidence" value="ECO:0007669"/>
    <property type="project" value="UniProtKB-KW"/>
</dbReference>
<dbReference type="EC" id="3.5.4.4" evidence="4"/>
<reference evidence="10 11" key="1">
    <citation type="submission" date="2008-07" db="EMBL/GenBank/DDBJ databases">
        <authorList>
            <person name="El-Sayed N."/>
            <person name="Caler E."/>
            <person name="Inman J."/>
            <person name="Amedeo P."/>
            <person name="Hass B."/>
            <person name="Wortman J."/>
        </authorList>
    </citation>
    <scope>NUCLEOTIDE SEQUENCE [LARGE SCALE GENOMIC DNA]</scope>
    <source>
        <strain evidence="11">ATCC 50983 / TXsc</strain>
    </source>
</reference>
<dbReference type="GO" id="GO:0006154">
    <property type="term" value="P:adenosine catabolic process"/>
    <property type="evidence" value="ECO:0007669"/>
    <property type="project" value="TreeGrafter"/>
</dbReference>
<evidence type="ECO:0000256" key="7">
    <source>
        <dbReference type="ARBA" id="ARBA00022801"/>
    </source>
</evidence>
<comment type="cofactor">
    <cofactor evidence="1">
        <name>Zn(2+)</name>
        <dbReference type="ChEBI" id="CHEBI:29105"/>
    </cofactor>
</comment>
<comment type="pathway">
    <text evidence="2">Purine metabolism; purine nucleoside salvage.</text>
</comment>
<dbReference type="GO" id="GO:0009897">
    <property type="term" value="C:external side of plasma membrane"/>
    <property type="evidence" value="ECO:0007669"/>
    <property type="project" value="TreeGrafter"/>
</dbReference>
<evidence type="ECO:0000256" key="1">
    <source>
        <dbReference type="ARBA" id="ARBA00001947"/>
    </source>
</evidence>
<dbReference type="GO" id="GO:0004000">
    <property type="term" value="F:adenosine deaminase activity"/>
    <property type="evidence" value="ECO:0007669"/>
    <property type="project" value="TreeGrafter"/>
</dbReference>
<keyword evidence="7" id="KW-0378">Hydrolase</keyword>
<keyword evidence="11" id="KW-1185">Reference proteome</keyword>
<accession>C5K8Q6</accession>
<evidence type="ECO:0000256" key="2">
    <source>
        <dbReference type="ARBA" id="ARBA00005058"/>
    </source>
</evidence>
<dbReference type="InterPro" id="IPR001365">
    <property type="entry name" value="A_deaminase_dom"/>
</dbReference>
<dbReference type="GO" id="GO:0043103">
    <property type="term" value="P:hypoxanthine salvage"/>
    <property type="evidence" value="ECO:0007669"/>
    <property type="project" value="TreeGrafter"/>
</dbReference>
<dbReference type="AlphaFoldDB" id="C5K8Q6"/>
<evidence type="ECO:0000256" key="5">
    <source>
        <dbReference type="ARBA" id="ARBA00022723"/>
    </source>
</evidence>
<sequence>MLHCFGVFLPIVRGKKDVLEEMSYRFCRDQAGQNIVYTEVRYNPHILSEEGSTLPNPRSVIEAVAAGLRRGMEEFGINVKQILCCMNRNPEMSADIAALAIEFKSSGVVGIDVASGELHFNRADLREAHIKACRRTKAAGLHVTIHAAEDGPGRNFCCAVTEYLAERIGHGYRIHDQPHVDEKLYQQAKNSGVHIEACPTSSICTEAVCLPQVHPEKPILDSLDWNRHPIKKFIEDGLSVSISTDGGPVFSTDLTRELSILVDRFHFDAHKVGSMVTIAAIDHCWADDEEKERYRKLVYAYYDV</sequence>
<evidence type="ECO:0000256" key="6">
    <source>
        <dbReference type="ARBA" id="ARBA00022726"/>
    </source>
</evidence>
<dbReference type="Gene3D" id="3.20.20.140">
    <property type="entry name" value="Metal-dependent hydrolases"/>
    <property type="match status" value="1"/>
</dbReference>
<evidence type="ECO:0000256" key="8">
    <source>
        <dbReference type="ARBA" id="ARBA00022833"/>
    </source>
</evidence>
<comment type="similarity">
    <text evidence="3">Belongs to the metallo-dependent hydrolases superfamily. Adenosine and AMP deaminases family.</text>
</comment>
<dbReference type="Proteomes" id="UP000007800">
    <property type="component" value="Unassembled WGS sequence"/>
</dbReference>
<dbReference type="Pfam" id="PF00962">
    <property type="entry name" value="A_deaminase"/>
    <property type="match status" value="1"/>
</dbReference>
<evidence type="ECO:0000259" key="9">
    <source>
        <dbReference type="Pfam" id="PF00962"/>
    </source>
</evidence>
<dbReference type="OrthoDB" id="272271at2759"/>
<keyword evidence="6" id="KW-0660">Purine salvage</keyword>
<evidence type="ECO:0000256" key="4">
    <source>
        <dbReference type="ARBA" id="ARBA00012784"/>
    </source>
</evidence>
<dbReference type="GO" id="GO:0046872">
    <property type="term" value="F:metal ion binding"/>
    <property type="evidence" value="ECO:0007669"/>
    <property type="project" value="UniProtKB-KW"/>
</dbReference>
<dbReference type="InterPro" id="IPR032466">
    <property type="entry name" value="Metal_Hydrolase"/>
</dbReference>
<feature type="domain" description="Adenosine deaminase" evidence="9">
    <location>
        <begin position="15"/>
        <end position="300"/>
    </location>
</feature>
<dbReference type="GO" id="GO:0046103">
    <property type="term" value="P:inosine biosynthetic process"/>
    <property type="evidence" value="ECO:0007669"/>
    <property type="project" value="TreeGrafter"/>
</dbReference>
<dbReference type="EMBL" id="GG671144">
    <property type="protein sequence ID" value="EER19133.1"/>
    <property type="molecule type" value="Genomic_DNA"/>
</dbReference>
<name>C5K8Q6_PERM5</name>
<dbReference type="PANTHER" id="PTHR11409">
    <property type="entry name" value="ADENOSINE DEAMINASE"/>
    <property type="match status" value="1"/>
</dbReference>
<keyword evidence="5" id="KW-0479">Metal-binding</keyword>
<dbReference type="PANTHER" id="PTHR11409:SF43">
    <property type="entry name" value="ADENOSINE DEAMINASE"/>
    <property type="match status" value="1"/>
</dbReference>
<dbReference type="OMA" id="NEWAPEV"/>
<dbReference type="GO" id="GO:0005829">
    <property type="term" value="C:cytosol"/>
    <property type="evidence" value="ECO:0007669"/>
    <property type="project" value="TreeGrafter"/>
</dbReference>
<dbReference type="GO" id="GO:0060169">
    <property type="term" value="P:negative regulation of adenosine receptor signaling pathway"/>
    <property type="evidence" value="ECO:0007669"/>
    <property type="project" value="TreeGrafter"/>
</dbReference>
<dbReference type="InterPro" id="IPR006330">
    <property type="entry name" value="Ado/ade_deaminase"/>
</dbReference>
<dbReference type="InParanoid" id="C5K8Q6"/>
<protein>
    <recommendedName>
        <fullName evidence="4">adenosine deaminase</fullName>
        <ecNumber evidence="4">3.5.4.4</ecNumber>
    </recommendedName>
</protein>
<evidence type="ECO:0000256" key="3">
    <source>
        <dbReference type="ARBA" id="ARBA00006676"/>
    </source>
</evidence>
<dbReference type="FunCoup" id="C5K8Q6">
    <property type="interactions" value="96"/>
</dbReference>
<evidence type="ECO:0000313" key="10">
    <source>
        <dbReference type="EMBL" id="EER19133.1"/>
    </source>
</evidence>